<comment type="caution">
    <text evidence="1">The sequence shown here is derived from an EMBL/GenBank/DDBJ whole genome shotgun (WGS) entry which is preliminary data.</text>
</comment>
<accession>A0ABP2K3U5</accession>
<gene>
    <name evidence="1" type="ORF">HMPREF9607_02408</name>
</gene>
<evidence type="ECO:0000313" key="2">
    <source>
        <dbReference type="Proteomes" id="UP000003179"/>
    </source>
</evidence>
<protein>
    <submittedName>
        <fullName evidence="1">Uncharacterized protein</fullName>
    </submittedName>
</protein>
<organism evidence="1 2">
    <name type="scientific">Cutibacterium modestum HL044PA1</name>
    <dbReference type="NCBI Taxonomy" id="765109"/>
    <lineage>
        <taxon>Bacteria</taxon>
        <taxon>Bacillati</taxon>
        <taxon>Actinomycetota</taxon>
        <taxon>Actinomycetes</taxon>
        <taxon>Propionibacteriales</taxon>
        <taxon>Propionibacteriaceae</taxon>
        <taxon>Cutibacterium</taxon>
        <taxon>Cutibacterium modestum</taxon>
    </lineage>
</organism>
<dbReference type="Proteomes" id="UP000003179">
    <property type="component" value="Unassembled WGS sequence"/>
</dbReference>
<keyword evidence="2" id="KW-1185">Reference proteome</keyword>
<reference evidence="1" key="1">
    <citation type="submission" date="2010-08" db="EMBL/GenBank/DDBJ databases">
        <authorList>
            <person name="Weinstock G."/>
            <person name="Sodergren E."/>
            <person name="Clifton S."/>
            <person name="Fulton L."/>
            <person name="Fulton B."/>
            <person name="Courtney L."/>
            <person name="Fronick C."/>
            <person name="Harrison M."/>
            <person name="Strong C."/>
            <person name="Farmer C."/>
            <person name="Delahaunty K."/>
            <person name="Markovic C."/>
            <person name="Hall O."/>
            <person name="Minx P."/>
            <person name="Tomlinson C."/>
            <person name="Mitreva M."/>
            <person name="Hou S."/>
            <person name="Chen J."/>
            <person name="Wollam A."/>
            <person name="Pepin K.H."/>
            <person name="Johnson M."/>
            <person name="Bhonagiri V."/>
            <person name="Zhang X."/>
            <person name="Suruliraj S."/>
            <person name="Warren W."/>
            <person name="Chinwalla A."/>
            <person name="Mardis E.R."/>
            <person name="Wilson R.K."/>
        </authorList>
    </citation>
    <scope>NUCLEOTIDE SEQUENCE [LARGE SCALE GENOMIC DNA]</scope>
    <source>
        <strain evidence="1">HL044PA1</strain>
    </source>
</reference>
<sequence length="39" mass="4265">MRVSNDRTRGGRLDASEPATNATIEPLLIELRSVLHACT</sequence>
<proteinExistence type="predicted"/>
<evidence type="ECO:0000313" key="1">
    <source>
        <dbReference type="EMBL" id="EFS91499.1"/>
    </source>
</evidence>
<dbReference type="EMBL" id="ADZU01000040">
    <property type="protein sequence ID" value="EFS91499.1"/>
    <property type="molecule type" value="Genomic_DNA"/>
</dbReference>
<name>A0ABP2K3U5_9ACTN</name>